<feature type="signal peptide" evidence="1">
    <location>
        <begin position="1"/>
        <end position="20"/>
    </location>
</feature>
<keyword evidence="3" id="KW-1185">Reference proteome</keyword>
<protein>
    <recommendedName>
        <fullName evidence="4">DUF4198 domain-containing protein</fullName>
    </recommendedName>
</protein>
<sequence>MKLNDQIISIFLLCSSLLLAGNAFSFQQEEIRHMMAQDTILVVSTGMNFELPAEFPSGWTTFKYDNRSGDTHFFVLEKLPEGKSIENTRKEVVPVFNRAMDYINNGDSEQGFAEFNDLPAWFFDVVFTGGPGLISPGRAAITTVDLEPGNYVIECYVKMPNGMFHTAMGMLEEFKVKETKGEGKPPYEDVLLEISADEGITYKENPREGKMNFSVFFRDQKPHEHFVGHDVHLVRLEENANLDELNTWMNWSDPDAFKTPVPEGVIFLGGTQEMPEGKTSYFTATLTPGNYAFIAEVPDPRSKNMLVTFSIPGNRLSKR</sequence>
<dbReference type="EMBL" id="CP040812">
    <property type="protein sequence ID" value="QCY69422.1"/>
    <property type="molecule type" value="Genomic_DNA"/>
</dbReference>
<evidence type="ECO:0000313" key="3">
    <source>
        <dbReference type="Proteomes" id="UP000309016"/>
    </source>
</evidence>
<evidence type="ECO:0000313" key="2">
    <source>
        <dbReference type="EMBL" id="QCY69422.1"/>
    </source>
</evidence>
<evidence type="ECO:0000256" key="1">
    <source>
        <dbReference type="SAM" id="SignalP"/>
    </source>
</evidence>
<organism evidence="2 3">
    <name type="scientific">Antarcticibacterium flavum</name>
    <dbReference type="NCBI Taxonomy" id="2058175"/>
    <lineage>
        <taxon>Bacteria</taxon>
        <taxon>Pseudomonadati</taxon>
        <taxon>Bacteroidota</taxon>
        <taxon>Flavobacteriia</taxon>
        <taxon>Flavobacteriales</taxon>
        <taxon>Flavobacteriaceae</taxon>
        <taxon>Antarcticibacterium</taxon>
    </lineage>
</organism>
<name>A0A5B7X3W3_9FLAO</name>
<gene>
    <name evidence="2" type="ORF">FHG64_08465</name>
</gene>
<dbReference type="RefSeq" id="WP_139065990.1">
    <property type="nucleotide sequence ID" value="NZ_CP040812.1"/>
</dbReference>
<feature type="chain" id="PRO_5022818300" description="DUF4198 domain-containing protein" evidence="1">
    <location>
        <begin position="21"/>
        <end position="319"/>
    </location>
</feature>
<dbReference type="Proteomes" id="UP000309016">
    <property type="component" value="Chromosome"/>
</dbReference>
<dbReference type="KEGG" id="afla:FHG64_08465"/>
<proteinExistence type="predicted"/>
<dbReference type="AlphaFoldDB" id="A0A5B7X3W3"/>
<keyword evidence="1" id="KW-0732">Signal</keyword>
<accession>A0A5B7X3W3</accession>
<dbReference type="OrthoDB" id="1437689at2"/>
<evidence type="ECO:0008006" key="4">
    <source>
        <dbReference type="Google" id="ProtNLM"/>
    </source>
</evidence>
<reference evidence="2 3" key="1">
    <citation type="submission" date="2019-06" db="EMBL/GenBank/DDBJ databases">
        <title>Complete genome sequence of Antarcticibacterium flavum KCTC 52984T from an Antarctic marine sediment.</title>
        <authorList>
            <person name="Lee Y.M."/>
            <person name="Shin S.C."/>
        </authorList>
    </citation>
    <scope>NUCLEOTIDE SEQUENCE [LARGE SCALE GENOMIC DNA]</scope>
    <source>
        <strain evidence="2 3">KCTC 52984</strain>
    </source>
</reference>